<protein>
    <submittedName>
        <fullName evidence="2">Phage anti-repressor protein</fullName>
    </submittedName>
</protein>
<dbReference type="Pfam" id="PF08346">
    <property type="entry name" value="AntA"/>
    <property type="match status" value="1"/>
</dbReference>
<dbReference type="OrthoDB" id="8611785at2"/>
<reference evidence="3" key="1">
    <citation type="submission" date="2015-08" db="EMBL/GenBank/DDBJ databases">
        <authorList>
            <person name="Varghese N."/>
        </authorList>
    </citation>
    <scope>NUCLEOTIDE SEQUENCE [LARGE SCALE GENOMIC DNA]</scope>
    <source>
        <strain evidence="3">DSM 17901</strain>
    </source>
</reference>
<evidence type="ECO:0000313" key="2">
    <source>
        <dbReference type="EMBL" id="CUA82073.1"/>
    </source>
</evidence>
<evidence type="ECO:0000259" key="1">
    <source>
        <dbReference type="Pfam" id="PF08346"/>
    </source>
</evidence>
<proteinExistence type="predicted"/>
<feature type="domain" description="AntA/AntB antirepressor" evidence="1">
    <location>
        <begin position="23"/>
        <end position="96"/>
    </location>
</feature>
<dbReference type="STRING" id="375574.GCA_001418035_00720"/>
<dbReference type="InterPro" id="IPR013557">
    <property type="entry name" value="AntA/B_antirep"/>
</dbReference>
<gene>
    <name evidence="2" type="ORF">Ga0061063_0928</name>
</gene>
<dbReference type="EMBL" id="CYHA01000002">
    <property type="protein sequence ID" value="CUA82073.1"/>
    <property type="molecule type" value="Genomic_DNA"/>
</dbReference>
<dbReference type="RefSeq" id="WP_055433451.1">
    <property type="nucleotide sequence ID" value="NZ_CYHA01000002.1"/>
</dbReference>
<dbReference type="PANTHER" id="PTHR36180:SF1">
    <property type="entry name" value="ANTA_ANTB ANTIREPRESSOR DOMAIN-CONTAINING PROTEIN"/>
    <property type="match status" value="1"/>
</dbReference>
<sequence length="275" mass="32075">MTDNQQLVPVFTGELQDKTVQLCNARDLWHFIESKRDFSTWIKERIEKYDFTEGEDYLLHKFGEQVPHQGGMRTMQRIDYHLTIDMAKELAMVENNDKGKQVRRYFIAMEEKAREATSRRLPSISQQLSAHNTRLKLLDKLERERHPEKRLAIHQQLDHASRMLGLPTPAMDAIGYAVAPDPVPALVDDFWEAVEFIGLDKLNHSRDPRFIAINLPHLARVAADEKLKLPATLEFRRVLARSEDPRYLEHNKTINSRVHNRAVKCWVFVGEQTDQ</sequence>
<dbReference type="PANTHER" id="PTHR36180">
    <property type="entry name" value="DNA-BINDING PROTEIN-RELATED-RELATED"/>
    <property type="match status" value="1"/>
</dbReference>
<name>A0A0K6GU12_9NEIS</name>
<evidence type="ECO:0000313" key="3">
    <source>
        <dbReference type="Proteomes" id="UP000243535"/>
    </source>
</evidence>
<organism evidence="2 3">
    <name type="scientific">Gulbenkiania indica</name>
    <dbReference type="NCBI Taxonomy" id="375574"/>
    <lineage>
        <taxon>Bacteria</taxon>
        <taxon>Pseudomonadati</taxon>
        <taxon>Pseudomonadota</taxon>
        <taxon>Betaproteobacteria</taxon>
        <taxon>Neisseriales</taxon>
        <taxon>Chromobacteriaceae</taxon>
        <taxon>Gulbenkiania</taxon>
    </lineage>
</organism>
<dbReference type="Proteomes" id="UP000243535">
    <property type="component" value="Unassembled WGS sequence"/>
</dbReference>
<accession>A0A0K6GU12</accession>
<keyword evidence="3" id="KW-1185">Reference proteome</keyword>
<dbReference type="AlphaFoldDB" id="A0A0K6GU12"/>